<dbReference type="InterPro" id="IPR036515">
    <property type="entry name" value="Transposase_17_sf"/>
</dbReference>
<accession>A0A5C5ZKW9</accession>
<dbReference type="OrthoDB" id="278793at2"/>
<dbReference type="InterPro" id="IPR010921">
    <property type="entry name" value="Trp_repressor/repl_initiator"/>
</dbReference>
<dbReference type="SMART" id="SM01321">
    <property type="entry name" value="Y1_Tnp"/>
    <property type="match status" value="1"/>
</dbReference>
<name>A0A5C5ZKW9_9BACT</name>
<dbReference type="PANTHER" id="PTHR34322:SF2">
    <property type="entry name" value="TRANSPOSASE IS200-LIKE DOMAIN-CONTAINING PROTEIN"/>
    <property type="match status" value="1"/>
</dbReference>
<dbReference type="RefSeq" id="WP_146523763.1">
    <property type="nucleotide sequence ID" value="NZ_CP151726.1"/>
</dbReference>
<dbReference type="Gene3D" id="1.10.1750.10">
    <property type="match status" value="1"/>
</dbReference>
<dbReference type="GO" id="GO:0004803">
    <property type="term" value="F:transposase activity"/>
    <property type="evidence" value="ECO:0007669"/>
    <property type="project" value="InterPro"/>
</dbReference>
<dbReference type="GO" id="GO:0043565">
    <property type="term" value="F:sequence-specific DNA binding"/>
    <property type="evidence" value="ECO:0007669"/>
    <property type="project" value="InterPro"/>
</dbReference>
<dbReference type="PANTHER" id="PTHR34322">
    <property type="entry name" value="TRANSPOSASE, Y1_TNP DOMAIN-CONTAINING"/>
    <property type="match status" value="1"/>
</dbReference>
<protein>
    <submittedName>
        <fullName evidence="2">Transposase IS200 like protein</fullName>
    </submittedName>
</protein>
<feature type="domain" description="Transposase IS200-like" evidence="1">
    <location>
        <begin position="9"/>
        <end position="123"/>
    </location>
</feature>
<sequence length="329" mass="37894">MPRPHRVQFPGAIYHLITRGDGRRALFHDEGHYERFTRGLTEQVSRCGWEVFAFCWMPNHIHALVRTPEPNLATGMQHWLSGYANWYAKRNRRTGHLYQGRYKAFPVEDAGYFWQISRYIHLNPCVGTRPLAQRPESWLHSSYPGYADKRRRLSWIRYDELHRYWQGLHGGADANKAYRKYVSEGLAQGHDLLKDTMHGWVYGSESFLRRMLELAESGDETRHRSVSRRLRSVDPAELIAAVAKDHGVTASDYAVFRSSAPGRDMAAWLCRRWTGATLAELGEAFGVSGIGSVSGLVRRAERRHAESPSWRRRAASIEDRLQLKTQCKA</sequence>
<evidence type="ECO:0000313" key="3">
    <source>
        <dbReference type="Proteomes" id="UP000320176"/>
    </source>
</evidence>
<evidence type="ECO:0000259" key="1">
    <source>
        <dbReference type="SMART" id="SM01321"/>
    </source>
</evidence>
<proteinExistence type="predicted"/>
<keyword evidence="3" id="KW-1185">Reference proteome</keyword>
<organism evidence="2 3">
    <name type="scientific">Stieleria varia</name>
    <dbReference type="NCBI Taxonomy" id="2528005"/>
    <lineage>
        <taxon>Bacteria</taxon>
        <taxon>Pseudomonadati</taxon>
        <taxon>Planctomycetota</taxon>
        <taxon>Planctomycetia</taxon>
        <taxon>Pirellulales</taxon>
        <taxon>Pirellulaceae</taxon>
        <taxon>Stieleria</taxon>
    </lineage>
</organism>
<dbReference type="InterPro" id="IPR002686">
    <property type="entry name" value="Transposase_17"/>
</dbReference>
<evidence type="ECO:0000313" key="2">
    <source>
        <dbReference type="EMBL" id="TWT88074.1"/>
    </source>
</evidence>
<dbReference type="Proteomes" id="UP000320176">
    <property type="component" value="Unassembled WGS sequence"/>
</dbReference>
<dbReference type="GO" id="GO:0006313">
    <property type="term" value="P:DNA transposition"/>
    <property type="evidence" value="ECO:0007669"/>
    <property type="project" value="InterPro"/>
</dbReference>
<dbReference type="SUPFAM" id="SSF48295">
    <property type="entry name" value="TrpR-like"/>
    <property type="match status" value="1"/>
</dbReference>
<dbReference type="Pfam" id="PF01797">
    <property type="entry name" value="Y1_Tnp"/>
    <property type="match status" value="1"/>
</dbReference>
<dbReference type="AlphaFoldDB" id="A0A5C5ZKW9"/>
<reference evidence="2 3" key="1">
    <citation type="submission" date="2019-02" db="EMBL/GenBank/DDBJ databases">
        <title>Deep-cultivation of Planctomycetes and their phenomic and genomic characterization uncovers novel biology.</title>
        <authorList>
            <person name="Wiegand S."/>
            <person name="Jogler M."/>
            <person name="Boedeker C."/>
            <person name="Pinto D."/>
            <person name="Vollmers J."/>
            <person name="Rivas-Marin E."/>
            <person name="Kohn T."/>
            <person name="Peeters S.H."/>
            <person name="Heuer A."/>
            <person name="Rast P."/>
            <person name="Oberbeckmann S."/>
            <person name="Bunk B."/>
            <person name="Jeske O."/>
            <person name="Meyerdierks A."/>
            <person name="Storesund J.E."/>
            <person name="Kallscheuer N."/>
            <person name="Luecker S."/>
            <person name="Lage O.M."/>
            <person name="Pohl T."/>
            <person name="Merkel B.J."/>
            <person name="Hornburger P."/>
            <person name="Mueller R.-W."/>
            <person name="Bruemmer F."/>
            <person name="Labrenz M."/>
            <person name="Spormann A.M."/>
            <person name="Op Den Camp H."/>
            <person name="Overmann J."/>
            <person name="Amann R."/>
            <person name="Jetten M.S.M."/>
            <person name="Mascher T."/>
            <person name="Medema M.H."/>
            <person name="Devos D.P."/>
            <person name="Kaster A.-K."/>
            <person name="Ovreas L."/>
            <person name="Rohde M."/>
            <person name="Galperin M.Y."/>
            <person name="Jogler C."/>
        </authorList>
    </citation>
    <scope>NUCLEOTIDE SEQUENCE [LARGE SCALE GENOMIC DNA]</scope>
    <source>
        <strain evidence="2 3">Pla52n</strain>
    </source>
</reference>
<comment type="caution">
    <text evidence="2">The sequence shown here is derived from an EMBL/GenBank/DDBJ whole genome shotgun (WGS) entry which is preliminary data.</text>
</comment>
<dbReference type="SUPFAM" id="SSF143422">
    <property type="entry name" value="Transposase IS200-like"/>
    <property type="match status" value="1"/>
</dbReference>
<dbReference type="EMBL" id="SJPN01000028">
    <property type="protein sequence ID" value="TWT88074.1"/>
    <property type="molecule type" value="Genomic_DNA"/>
</dbReference>
<dbReference type="Gene3D" id="3.30.70.1290">
    <property type="entry name" value="Transposase IS200-like"/>
    <property type="match status" value="1"/>
</dbReference>
<gene>
    <name evidence="2" type="ORF">Pla52n_69250</name>
</gene>